<feature type="transmembrane region" description="Helical" evidence="2">
    <location>
        <begin position="63"/>
        <end position="84"/>
    </location>
</feature>
<keyword evidence="2" id="KW-0472">Membrane</keyword>
<comment type="caution">
    <text evidence="3">The sequence shown here is derived from an EMBL/GenBank/DDBJ whole genome shotgun (WGS) entry which is preliminary data.</text>
</comment>
<dbReference type="EMBL" id="JABELV010000252">
    <property type="protein sequence ID" value="KAG7527634.1"/>
    <property type="molecule type" value="Genomic_DNA"/>
</dbReference>
<feature type="region of interest" description="Disordered" evidence="1">
    <location>
        <begin position="208"/>
        <end position="229"/>
    </location>
</feature>
<feature type="transmembrane region" description="Helical" evidence="2">
    <location>
        <begin position="21"/>
        <end position="43"/>
    </location>
</feature>
<keyword evidence="4" id="KW-1185">Reference proteome</keyword>
<reference evidence="3" key="1">
    <citation type="submission" date="2020-04" db="EMBL/GenBank/DDBJ databases">
        <title>Analysis of mating type loci in Filobasidium floriforme.</title>
        <authorList>
            <person name="Nowrousian M."/>
        </authorList>
    </citation>
    <scope>NUCLEOTIDE SEQUENCE</scope>
    <source>
        <strain evidence="3">CBS 6242</strain>
    </source>
</reference>
<dbReference type="Proteomes" id="UP000812966">
    <property type="component" value="Unassembled WGS sequence"/>
</dbReference>
<evidence type="ECO:0000313" key="4">
    <source>
        <dbReference type="Proteomes" id="UP000812966"/>
    </source>
</evidence>
<proteinExistence type="predicted"/>
<protein>
    <recommendedName>
        <fullName evidence="5">Transmembrane protein</fullName>
    </recommendedName>
</protein>
<evidence type="ECO:0000313" key="3">
    <source>
        <dbReference type="EMBL" id="KAG7527634.1"/>
    </source>
</evidence>
<gene>
    <name evidence="3" type="ORF">FFLO_06743</name>
</gene>
<feature type="transmembrane region" description="Helical" evidence="2">
    <location>
        <begin position="105"/>
        <end position="127"/>
    </location>
</feature>
<sequence>MSNLQSADPHAYLKWPRLIMFNLNGALSIAATGVSARSFVVLNHQKAELAATIPGGKLHVTDVVAVTAIMCTAAGLASIYTAVLSTIITLKLQKVETLKTIRIKYAIITLLMLFLLGSAIAATVIIVPRSAGATAPGIPDALVARLIQASGKSLAYKDSLAFPTLILVWICFGTTTICFILAILAARHIRKYGPENTTVSHAVSKHNAEHSDEGLVHSDKPAMSHVERA</sequence>
<accession>A0A8K0NMK3</accession>
<organism evidence="3 4">
    <name type="scientific">Filobasidium floriforme</name>
    <dbReference type="NCBI Taxonomy" id="5210"/>
    <lineage>
        <taxon>Eukaryota</taxon>
        <taxon>Fungi</taxon>
        <taxon>Dikarya</taxon>
        <taxon>Basidiomycota</taxon>
        <taxon>Agaricomycotina</taxon>
        <taxon>Tremellomycetes</taxon>
        <taxon>Filobasidiales</taxon>
        <taxon>Filobasidiaceae</taxon>
        <taxon>Filobasidium</taxon>
    </lineage>
</organism>
<feature type="transmembrane region" description="Helical" evidence="2">
    <location>
        <begin position="160"/>
        <end position="186"/>
    </location>
</feature>
<name>A0A8K0NMK3_9TREE</name>
<dbReference type="AlphaFoldDB" id="A0A8K0NMK3"/>
<keyword evidence="2" id="KW-1133">Transmembrane helix</keyword>
<evidence type="ECO:0008006" key="5">
    <source>
        <dbReference type="Google" id="ProtNLM"/>
    </source>
</evidence>
<evidence type="ECO:0000256" key="2">
    <source>
        <dbReference type="SAM" id="Phobius"/>
    </source>
</evidence>
<dbReference type="OrthoDB" id="2590973at2759"/>
<evidence type="ECO:0000256" key="1">
    <source>
        <dbReference type="SAM" id="MobiDB-lite"/>
    </source>
</evidence>
<keyword evidence="2" id="KW-0812">Transmembrane</keyword>